<accession>A0A2J6SX64</accession>
<dbReference type="InParanoid" id="A0A2J6SX64"/>
<dbReference type="Proteomes" id="UP000235371">
    <property type="component" value="Unassembled WGS sequence"/>
</dbReference>
<feature type="compositionally biased region" description="Low complexity" evidence="1">
    <location>
        <begin position="200"/>
        <end position="210"/>
    </location>
</feature>
<feature type="compositionally biased region" description="Basic and acidic residues" evidence="1">
    <location>
        <begin position="166"/>
        <end position="190"/>
    </location>
</feature>
<gene>
    <name evidence="2" type="ORF">K444DRAFT_634198</name>
</gene>
<reference evidence="2 3" key="1">
    <citation type="submission" date="2016-04" db="EMBL/GenBank/DDBJ databases">
        <title>A degradative enzymes factory behind the ericoid mycorrhizal symbiosis.</title>
        <authorList>
            <consortium name="DOE Joint Genome Institute"/>
            <person name="Martino E."/>
            <person name="Morin E."/>
            <person name="Grelet G."/>
            <person name="Kuo A."/>
            <person name="Kohler A."/>
            <person name="Daghino S."/>
            <person name="Barry K."/>
            <person name="Choi C."/>
            <person name="Cichocki N."/>
            <person name="Clum A."/>
            <person name="Copeland A."/>
            <person name="Hainaut M."/>
            <person name="Haridas S."/>
            <person name="Labutti K."/>
            <person name="Lindquist E."/>
            <person name="Lipzen A."/>
            <person name="Khouja H.-R."/>
            <person name="Murat C."/>
            <person name="Ohm R."/>
            <person name="Olson A."/>
            <person name="Spatafora J."/>
            <person name="Veneault-Fourrey C."/>
            <person name="Henrissat B."/>
            <person name="Grigoriev I."/>
            <person name="Martin F."/>
            <person name="Perotto S."/>
        </authorList>
    </citation>
    <scope>NUCLEOTIDE SEQUENCE [LARGE SCALE GENOMIC DNA]</scope>
    <source>
        <strain evidence="2 3">E</strain>
    </source>
</reference>
<organism evidence="2 3">
    <name type="scientific">Hyaloscypha bicolor E</name>
    <dbReference type="NCBI Taxonomy" id="1095630"/>
    <lineage>
        <taxon>Eukaryota</taxon>
        <taxon>Fungi</taxon>
        <taxon>Dikarya</taxon>
        <taxon>Ascomycota</taxon>
        <taxon>Pezizomycotina</taxon>
        <taxon>Leotiomycetes</taxon>
        <taxon>Helotiales</taxon>
        <taxon>Hyaloscyphaceae</taxon>
        <taxon>Hyaloscypha</taxon>
        <taxon>Hyaloscypha bicolor</taxon>
    </lineage>
</organism>
<dbReference type="RefSeq" id="XP_024732273.1">
    <property type="nucleotide sequence ID" value="XM_024883717.1"/>
</dbReference>
<dbReference type="EMBL" id="KZ613856">
    <property type="protein sequence ID" value="PMD55369.1"/>
    <property type="molecule type" value="Genomic_DNA"/>
</dbReference>
<feature type="region of interest" description="Disordered" evidence="1">
    <location>
        <begin position="145"/>
        <end position="222"/>
    </location>
</feature>
<keyword evidence="3" id="KW-1185">Reference proteome</keyword>
<sequence>MRKTEKYWRKDEIDGYRSMSGPREVVPGANPAAGYNTHEFEREEGLTWSRQGEHREGRYLIICKPVCHVGSLPWHKIDTNMVGDEAVHSGGRVPETPAAWSVQTQQLCSTGSRIPRSRVFACAKNPSHSCNRQDLRVWSRIQREREKGEQGGLTWGSGGTQQHARVGRDGGRERDSTGRKKSRPEVDDNAKPGQVLLVKARQAGNARQGRAGQGRAGQGKAPEIRGGVQCCRAAGERREGNAGFAPDLSSKPQEHSLYAICSESAGTGDIHVQSTFSASFPQIRSIVHSATPTSTHQHPNPSPQPPGTPTFAG</sequence>
<feature type="compositionally biased region" description="Pro residues" evidence="1">
    <location>
        <begin position="300"/>
        <end position="313"/>
    </location>
</feature>
<dbReference type="GeneID" id="36591794"/>
<name>A0A2J6SX64_9HELO</name>
<evidence type="ECO:0000256" key="1">
    <source>
        <dbReference type="SAM" id="MobiDB-lite"/>
    </source>
</evidence>
<proteinExistence type="predicted"/>
<feature type="compositionally biased region" description="Gly residues" evidence="1">
    <location>
        <begin position="150"/>
        <end position="159"/>
    </location>
</feature>
<evidence type="ECO:0000313" key="3">
    <source>
        <dbReference type="Proteomes" id="UP000235371"/>
    </source>
</evidence>
<feature type="region of interest" description="Disordered" evidence="1">
    <location>
        <begin position="283"/>
        <end position="313"/>
    </location>
</feature>
<evidence type="ECO:0000313" key="2">
    <source>
        <dbReference type="EMBL" id="PMD55369.1"/>
    </source>
</evidence>
<feature type="compositionally biased region" description="Polar residues" evidence="1">
    <location>
        <begin position="283"/>
        <end position="293"/>
    </location>
</feature>
<dbReference type="AlphaFoldDB" id="A0A2J6SX64"/>
<protein>
    <submittedName>
        <fullName evidence="2">Uncharacterized protein</fullName>
    </submittedName>
</protein>